<dbReference type="Proteomes" id="UP000026960">
    <property type="component" value="Chromosome 9"/>
</dbReference>
<dbReference type="PaxDb" id="65489-OBART09G14670.1"/>
<proteinExistence type="predicted"/>
<organism evidence="2">
    <name type="scientific">Oryza barthii</name>
    <dbReference type="NCBI Taxonomy" id="65489"/>
    <lineage>
        <taxon>Eukaryota</taxon>
        <taxon>Viridiplantae</taxon>
        <taxon>Streptophyta</taxon>
        <taxon>Embryophyta</taxon>
        <taxon>Tracheophyta</taxon>
        <taxon>Spermatophyta</taxon>
        <taxon>Magnoliopsida</taxon>
        <taxon>Liliopsida</taxon>
        <taxon>Poales</taxon>
        <taxon>Poaceae</taxon>
        <taxon>BOP clade</taxon>
        <taxon>Oryzoideae</taxon>
        <taxon>Oryzeae</taxon>
        <taxon>Oryzinae</taxon>
        <taxon>Oryza</taxon>
    </lineage>
</organism>
<accession>A0A0D3H8B3</accession>
<reference evidence="2" key="2">
    <citation type="submission" date="2015-03" db="UniProtKB">
        <authorList>
            <consortium name="EnsemblPlants"/>
        </authorList>
    </citation>
    <scope>IDENTIFICATION</scope>
</reference>
<dbReference type="EnsemblPlants" id="OBART09G14670.1">
    <property type="protein sequence ID" value="OBART09G14670.1"/>
    <property type="gene ID" value="OBART09G14670"/>
</dbReference>
<keyword evidence="3" id="KW-1185">Reference proteome</keyword>
<dbReference type="Gramene" id="OBART09G14670.1">
    <property type="protein sequence ID" value="OBART09G14670.1"/>
    <property type="gene ID" value="OBART09G14670"/>
</dbReference>
<name>A0A0D3H8B3_9ORYZ</name>
<protein>
    <submittedName>
        <fullName evidence="2">Uncharacterized protein</fullName>
    </submittedName>
</protein>
<evidence type="ECO:0000313" key="2">
    <source>
        <dbReference type="EnsemblPlants" id="OBART09G14670.1"/>
    </source>
</evidence>
<evidence type="ECO:0000256" key="1">
    <source>
        <dbReference type="SAM" id="MobiDB-lite"/>
    </source>
</evidence>
<dbReference type="AlphaFoldDB" id="A0A0D3H8B3"/>
<reference evidence="2" key="1">
    <citation type="journal article" date="2009" name="Rice">
        <title>De Novo Next Generation Sequencing of Plant Genomes.</title>
        <authorList>
            <person name="Rounsley S."/>
            <person name="Marri P.R."/>
            <person name="Yu Y."/>
            <person name="He R."/>
            <person name="Sisneros N."/>
            <person name="Goicoechea J.L."/>
            <person name="Lee S.J."/>
            <person name="Angelova A."/>
            <person name="Kudrna D."/>
            <person name="Luo M."/>
            <person name="Affourtit J."/>
            <person name="Desany B."/>
            <person name="Knight J."/>
            <person name="Niazi F."/>
            <person name="Egholm M."/>
            <person name="Wing R.A."/>
        </authorList>
    </citation>
    <scope>NUCLEOTIDE SEQUENCE [LARGE SCALE GENOMIC DNA]</scope>
    <source>
        <strain evidence="2">cv. IRGC 105608</strain>
    </source>
</reference>
<dbReference type="HOGENOM" id="CLU_1962972_0_0_1"/>
<evidence type="ECO:0000313" key="3">
    <source>
        <dbReference type="Proteomes" id="UP000026960"/>
    </source>
</evidence>
<sequence length="128" mass="13105">MVEEAGGGAALPEEAVASGGGGGLRAAGADGAVESLHGGSHLLLLLMRLVHELLLMRGHGVFRWGEVGGGAGRLVVVAAMAGEEAREDGVRGVVRAPRPLLLQLQLPTTTTTGEDEVAADLPEQRARR</sequence>
<feature type="region of interest" description="Disordered" evidence="1">
    <location>
        <begin position="106"/>
        <end position="128"/>
    </location>
</feature>